<geneLocation type="plasmid" evidence="3 5">
    <name>24</name>
</geneLocation>
<evidence type="ECO:0000313" key="5">
    <source>
        <dbReference type="Proteomes" id="UP000281170"/>
    </source>
</evidence>
<dbReference type="STRING" id="45056.Lade_1340"/>
<dbReference type="Proteomes" id="UP000054859">
    <property type="component" value="Unassembled WGS sequence"/>
</dbReference>
<organism evidence="2 4">
    <name type="scientific">Legionella adelaidensis</name>
    <dbReference type="NCBI Taxonomy" id="45056"/>
    <lineage>
        <taxon>Bacteria</taxon>
        <taxon>Pseudomonadati</taxon>
        <taxon>Pseudomonadota</taxon>
        <taxon>Gammaproteobacteria</taxon>
        <taxon>Legionellales</taxon>
        <taxon>Legionellaceae</taxon>
        <taxon>Legionella</taxon>
    </lineage>
</organism>
<keyword evidence="1" id="KW-0812">Transmembrane</keyword>
<keyword evidence="3" id="KW-0614">Plasmid</keyword>
<evidence type="ECO:0000313" key="4">
    <source>
        <dbReference type="Proteomes" id="UP000054859"/>
    </source>
</evidence>
<dbReference type="RefSeq" id="WP_058462427.1">
    <property type="nucleotide sequence ID" value="NZ_CAAAHS010000016.1"/>
</dbReference>
<reference evidence="2 4" key="1">
    <citation type="submission" date="2015-11" db="EMBL/GenBank/DDBJ databases">
        <title>Identification of large and diverse effector repertoires of 38 Legionella species.</title>
        <authorList>
            <person name="Burstein D."/>
            <person name="Amaro F."/>
            <person name="Zusman T."/>
            <person name="Lifshitz Z."/>
            <person name="Cohen O."/>
            <person name="Gilbert J.A."/>
            <person name="Pupko T."/>
            <person name="Shuman H.A."/>
            <person name="Segal G."/>
        </authorList>
    </citation>
    <scope>NUCLEOTIDE SEQUENCE [LARGE SCALE GENOMIC DNA]</scope>
    <source>
        <strain evidence="2 4">1762-AUS-E</strain>
    </source>
</reference>
<reference evidence="3 5" key="2">
    <citation type="submission" date="2018-12" db="EMBL/GenBank/DDBJ databases">
        <authorList>
            <consortium name="Pathogen Informatics"/>
        </authorList>
    </citation>
    <scope>NUCLEOTIDE SEQUENCE [LARGE SCALE GENOMIC DNA]</scope>
    <source>
        <strain evidence="3 5">NCTC12735</strain>
        <plasmid evidence="5">24</plasmid>
    </source>
</reference>
<dbReference type="EMBL" id="LNKA01000002">
    <property type="protein sequence ID" value="KTC65318.1"/>
    <property type="molecule type" value="Genomic_DNA"/>
</dbReference>
<evidence type="ECO:0000313" key="2">
    <source>
        <dbReference type="EMBL" id="KTC65318.1"/>
    </source>
</evidence>
<dbReference type="EMBL" id="LR134433">
    <property type="protein sequence ID" value="VEH86031.1"/>
    <property type="molecule type" value="Genomic_DNA"/>
</dbReference>
<dbReference type="AlphaFoldDB" id="A0A0W0R2K2"/>
<keyword evidence="1" id="KW-0472">Membrane</keyword>
<keyword evidence="4" id="KW-1185">Reference proteome</keyword>
<evidence type="ECO:0000313" key="3">
    <source>
        <dbReference type="EMBL" id="VEH86031.1"/>
    </source>
</evidence>
<dbReference type="KEGG" id="ladl:NCTC12735_01677"/>
<feature type="transmembrane region" description="Helical" evidence="1">
    <location>
        <begin position="44"/>
        <end position="61"/>
    </location>
</feature>
<protein>
    <recommendedName>
        <fullName evidence="6">Transmembrane protein</fullName>
    </recommendedName>
</protein>
<proteinExistence type="predicted"/>
<dbReference type="PATRIC" id="fig|45056.6.peg.1386"/>
<dbReference type="Proteomes" id="UP000281170">
    <property type="component" value="Plasmid 24"/>
</dbReference>
<gene>
    <name evidence="2" type="ORF">Lade_1340</name>
    <name evidence="3" type="ORF">NCTC12735_01677</name>
</gene>
<evidence type="ECO:0000256" key="1">
    <source>
        <dbReference type="SAM" id="Phobius"/>
    </source>
</evidence>
<feature type="transmembrane region" description="Helical" evidence="1">
    <location>
        <begin position="6"/>
        <end position="24"/>
    </location>
</feature>
<keyword evidence="1" id="KW-1133">Transmembrane helix</keyword>
<dbReference type="OrthoDB" id="5649942at2"/>
<name>A0A0W0R2K2_9GAMM</name>
<sequence length="64" mass="7381">METLYQVLGLIAAIFIVWFLYRTVKGQPEQFSKNNLNKSFRSMGILAVILIIFVGFLVMLLRNT</sequence>
<accession>A0A0W0R2K2</accession>
<evidence type="ECO:0008006" key="6">
    <source>
        <dbReference type="Google" id="ProtNLM"/>
    </source>
</evidence>